<gene>
    <name evidence="1" type="ORF">An03g00930</name>
</gene>
<sequence>MDESHTGDAFGVLGSSIGIGSGKIIVWSIETYIVKVEGRLEQKESLKPVDGVSVPHYQDGRETTSVDPGEALDTFKAKVDKWKDTTAT</sequence>
<dbReference type="AlphaFoldDB" id="A0AAJ8BM51"/>
<dbReference type="GeneID" id="84590610"/>
<dbReference type="KEGG" id="ang:An03g00930"/>
<dbReference type="RefSeq" id="XP_059600189.1">
    <property type="nucleotide sequence ID" value="XM_059746879.1"/>
</dbReference>
<proteinExistence type="predicted"/>
<accession>A0AAJ8BM51</accession>
<reference evidence="1" key="2">
    <citation type="submission" date="2025-08" db="UniProtKB">
        <authorList>
            <consortium name="RefSeq"/>
        </authorList>
    </citation>
    <scope>IDENTIFICATION</scope>
</reference>
<protein>
    <submittedName>
        <fullName evidence="1">Uncharacterized protein</fullName>
    </submittedName>
</protein>
<organism evidence="1">
    <name type="scientific">Aspergillus niger</name>
    <dbReference type="NCBI Taxonomy" id="5061"/>
    <lineage>
        <taxon>Eukaryota</taxon>
        <taxon>Fungi</taxon>
        <taxon>Dikarya</taxon>
        <taxon>Ascomycota</taxon>
        <taxon>Pezizomycotina</taxon>
        <taxon>Eurotiomycetes</taxon>
        <taxon>Eurotiomycetidae</taxon>
        <taxon>Eurotiales</taxon>
        <taxon>Aspergillaceae</taxon>
        <taxon>Aspergillus</taxon>
        <taxon>Aspergillus subgen. Circumdati</taxon>
    </lineage>
</organism>
<dbReference type="VEuPathDB" id="FungiDB:An03g00930"/>
<evidence type="ECO:0000313" key="1">
    <source>
        <dbReference type="RefSeq" id="XP_059600189.1"/>
    </source>
</evidence>
<reference evidence="1" key="1">
    <citation type="submission" date="2025-02" db="EMBL/GenBank/DDBJ databases">
        <authorList>
            <consortium name="NCBI Genome Project"/>
        </authorList>
    </citation>
    <scope>NUCLEOTIDE SEQUENCE</scope>
</reference>
<name>A0AAJ8BM51_ASPNG</name>